<name>A0A1R3GU47_COCAP</name>
<dbReference type="InterPro" id="IPR006594">
    <property type="entry name" value="LisH"/>
</dbReference>
<keyword evidence="7" id="KW-1185">Reference proteome</keyword>
<dbReference type="SMART" id="SM00320">
    <property type="entry name" value="WD40"/>
    <property type="match status" value="8"/>
</dbReference>
<dbReference type="SMART" id="SM00668">
    <property type="entry name" value="CTLH"/>
    <property type="match status" value="1"/>
</dbReference>
<dbReference type="STRING" id="210143.A0A1R3GU47"/>
<dbReference type="InterPro" id="IPR011041">
    <property type="entry name" value="Quinoprot_gluc/sorb_DH_b-prop"/>
</dbReference>
<dbReference type="Gramene" id="OMO61635">
    <property type="protein sequence ID" value="OMO61635"/>
    <property type="gene ID" value="CCACVL1_23364"/>
</dbReference>
<feature type="region of interest" description="Disordered" evidence="4">
    <location>
        <begin position="1010"/>
        <end position="1030"/>
    </location>
</feature>
<feature type="compositionally biased region" description="Polar residues" evidence="4">
    <location>
        <begin position="1018"/>
        <end position="1030"/>
    </location>
</feature>
<dbReference type="InterPro" id="IPR001680">
    <property type="entry name" value="WD40_rpt"/>
</dbReference>
<dbReference type="AlphaFoldDB" id="A0A1R3GU47"/>
<reference evidence="6 7" key="1">
    <citation type="submission" date="2013-09" db="EMBL/GenBank/DDBJ databases">
        <title>Corchorus capsularis genome sequencing.</title>
        <authorList>
            <person name="Alam M."/>
            <person name="Haque M.S."/>
            <person name="Islam M.S."/>
            <person name="Emdad E.M."/>
            <person name="Islam M.M."/>
            <person name="Ahmed B."/>
            <person name="Halim A."/>
            <person name="Hossen Q.M.M."/>
            <person name="Hossain M.Z."/>
            <person name="Ahmed R."/>
            <person name="Khan M.M."/>
            <person name="Islam R."/>
            <person name="Rashid M.M."/>
            <person name="Khan S.A."/>
            <person name="Rahman M.S."/>
            <person name="Alam M."/>
        </authorList>
    </citation>
    <scope>NUCLEOTIDE SEQUENCE [LARGE SCALE GENOMIC DNA]</scope>
    <source>
        <strain evidence="7">cv. CVL-1</strain>
        <tissue evidence="6">Whole seedling</tissue>
    </source>
</reference>
<dbReference type="Pfam" id="PF00400">
    <property type="entry name" value="WD40"/>
    <property type="match status" value="1"/>
</dbReference>
<dbReference type="SUPFAM" id="SSF50952">
    <property type="entry name" value="Soluble quinoprotein glucose dehydrogenase"/>
    <property type="match status" value="1"/>
</dbReference>
<evidence type="ECO:0000256" key="2">
    <source>
        <dbReference type="ARBA" id="ARBA00022737"/>
    </source>
</evidence>
<feature type="domain" description="CTLH" evidence="5">
    <location>
        <begin position="40"/>
        <end position="97"/>
    </location>
</feature>
<accession>A0A1R3GU47</accession>
<evidence type="ECO:0000259" key="5">
    <source>
        <dbReference type="PROSITE" id="PS50897"/>
    </source>
</evidence>
<dbReference type="InterPro" id="IPR036322">
    <property type="entry name" value="WD40_repeat_dom_sf"/>
</dbReference>
<dbReference type="Pfam" id="PF21889">
    <property type="entry name" value="TPR1-like_2nd"/>
    <property type="match status" value="1"/>
</dbReference>
<evidence type="ECO:0000313" key="6">
    <source>
        <dbReference type="EMBL" id="OMO61635.1"/>
    </source>
</evidence>
<dbReference type="PANTHER" id="PTHR44083:SF30">
    <property type="entry name" value="TOPLESS-LIKE PROTEIN"/>
    <property type="match status" value="1"/>
</dbReference>
<dbReference type="PROSITE" id="PS50896">
    <property type="entry name" value="LISH"/>
    <property type="match status" value="1"/>
</dbReference>
<feature type="repeat" description="WD" evidence="3">
    <location>
        <begin position="540"/>
        <end position="571"/>
    </location>
</feature>
<dbReference type="InterPro" id="IPR006595">
    <property type="entry name" value="CTLH_C"/>
</dbReference>
<dbReference type="Gene3D" id="2.130.10.10">
    <property type="entry name" value="YVTN repeat-like/Quinoprotein amine dehydrogenase"/>
    <property type="match status" value="3"/>
</dbReference>
<dbReference type="PROSITE" id="PS50897">
    <property type="entry name" value="CTLH"/>
    <property type="match status" value="1"/>
</dbReference>
<evidence type="ECO:0000313" key="7">
    <source>
        <dbReference type="Proteomes" id="UP000188268"/>
    </source>
</evidence>
<protein>
    <recommendedName>
        <fullName evidence="5">CTLH domain-containing protein</fullName>
    </recommendedName>
</protein>
<dbReference type="Proteomes" id="UP000188268">
    <property type="component" value="Unassembled WGS sequence"/>
</dbReference>
<dbReference type="InterPro" id="IPR048419">
    <property type="entry name" value="Topless_Znf"/>
</dbReference>
<dbReference type="OrthoDB" id="972532at2759"/>
<dbReference type="InterPro" id="IPR054080">
    <property type="entry name" value="TPR1-like_2nd"/>
</dbReference>
<dbReference type="PANTHER" id="PTHR44083">
    <property type="entry name" value="TOPLESS-RELATED PROTEIN 1-RELATED"/>
    <property type="match status" value="1"/>
</dbReference>
<evidence type="ECO:0000256" key="4">
    <source>
        <dbReference type="SAM" id="MobiDB-lite"/>
    </source>
</evidence>
<keyword evidence="1 3" id="KW-0853">WD repeat</keyword>
<proteinExistence type="predicted"/>
<evidence type="ECO:0000256" key="1">
    <source>
        <dbReference type="ARBA" id="ARBA00022574"/>
    </source>
</evidence>
<dbReference type="InterPro" id="IPR027728">
    <property type="entry name" value="Topless_fam"/>
</dbReference>
<dbReference type="PROSITE" id="PS50082">
    <property type="entry name" value="WD_REPEATS_2"/>
    <property type="match status" value="2"/>
</dbReference>
<comment type="caution">
    <text evidence="6">The sequence shown here is derived from an EMBL/GenBank/DDBJ whole genome shotgun (WGS) entry which is preliminary data.</text>
</comment>
<gene>
    <name evidence="6" type="ORF">CCACVL1_23364</name>
</gene>
<dbReference type="Pfam" id="PF21359">
    <property type="entry name" value="zf_topless"/>
    <property type="match status" value="1"/>
</dbReference>
<dbReference type="InterPro" id="IPR015943">
    <property type="entry name" value="WD40/YVTN_repeat-like_dom_sf"/>
</dbReference>
<dbReference type="SMART" id="SM00667">
    <property type="entry name" value="LisH"/>
    <property type="match status" value="1"/>
</dbReference>
<sequence length="1030" mass="114687">MAAEKKSALNKELLFLILQFCNDEGYKRTAHMLERESGCYFDMEFFGDMVLNGKWKKVDKYLSGFTKVDDNKYSTKIYFEIRKQYFLETLDNNDRAKALDILMKHLKVFAQDHEELFREMTLLLTLDNIRENESLRYYGNAESTRKTLWYELKKIIDANPILRGKLEFPSIKSQRLRRLINQGLNWQHIQCKYPQPNPDITTLFEDHVCQWQENQLFMQSNKNTQPTQDASVPVFPSSSISGPSTVTHGDEDTHFRGPITLGTATTLNLIGEPHTESQKSLLRTEDEVTSTVMHPGQSHSPASSISDELAVISINNDMLENIEPTSYSDLPKTVALVLNEVSSPVSMDFHPVQQTFLLVGTDVGGIGLWDVNSGQKLVSRNFVVWNIKACSMIFKTAMMKDPHVSVNRVAWSPDGSFFGVAYSKHIVQLYSFDVGIKIQQIVEIDAHVGGVNDLVFSRPRKQLLIITGGDDKLVKVVFFNYLPMSDSLACTTMAYGADNRRLFSCGTNKSGESFLVEWDESEGITKRTYQGLSKNSSGVVHFGPMKGKFLAAADDHVIKIWDMDNVELLTTIDAGGLPANPHIRLNEEGTLLAVIANENKIKILATYCGLRLLKASVHGFVDSSSDVSDSLRQVNILVVSQLLLVEDLSFLILFIFQINRPSQCQSLQLSGHRKGDKISRLIYTNAGNAILALASNASHFLWKWAQNDLNLSGKATSNVPPQLWQPRSCSRPMTNDLTGSKLEEAVPCLALSKNDSYLLSASGGKISLFNMLTFKTMMSFMPPSPAATCLAFHPQDNNIIAIGMDDSIILIYNVRLTKIISRLKGHSGTVTGLAFSTTLNVLVSSGVDSQIFTWSLDGWVTCSKFLEYPDNEGMPVVGSNTQVQFHQDQVHFLVTCETQLSIHEAKRLACVKQWIPENDTRISQATFSCDSQMVYACFRDGTISIFGASDLEIRCQIIPTAYLPTDASLNVHPNVHPIAMAAHPQKSTQFAVGLTDGGVIVFEPLAPGNTWYEGENEPATTSSTSSLEDD</sequence>
<evidence type="ECO:0000256" key="3">
    <source>
        <dbReference type="PROSITE-ProRule" id="PRU00221"/>
    </source>
</evidence>
<dbReference type="OMA" id="DSQMVYA"/>
<dbReference type="GO" id="GO:0006355">
    <property type="term" value="P:regulation of DNA-templated transcription"/>
    <property type="evidence" value="ECO:0007669"/>
    <property type="project" value="InterPro"/>
</dbReference>
<dbReference type="EMBL" id="AWWV01013418">
    <property type="protein sequence ID" value="OMO61635.1"/>
    <property type="molecule type" value="Genomic_DNA"/>
</dbReference>
<feature type="repeat" description="WD" evidence="3">
    <location>
        <begin position="823"/>
        <end position="857"/>
    </location>
</feature>
<dbReference type="SUPFAM" id="SSF50978">
    <property type="entry name" value="WD40 repeat-like"/>
    <property type="match status" value="1"/>
</dbReference>
<dbReference type="PROSITE" id="PS50294">
    <property type="entry name" value="WD_REPEATS_REGION"/>
    <property type="match status" value="1"/>
</dbReference>
<keyword evidence="2" id="KW-0677">Repeat</keyword>
<organism evidence="6 7">
    <name type="scientific">Corchorus capsularis</name>
    <name type="common">Jute</name>
    <dbReference type="NCBI Taxonomy" id="210143"/>
    <lineage>
        <taxon>Eukaryota</taxon>
        <taxon>Viridiplantae</taxon>
        <taxon>Streptophyta</taxon>
        <taxon>Embryophyta</taxon>
        <taxon>Tracheophyta</taxon>
        <taxon>Spermatophyta</taxon>
        <taxon>Magnoliopsida</taxon>
        <taxon>eudicotyledons</taxon>
        <taxon>Gunneridae</taxon>
        <taxon>Pentapetalae</taxon>
        <taxon>rosids</taxon>
        <taxon>malvids</taxon>
        <taxon>Malvales</taxon>
        <taxon>Malvaceae</taxon>
        <taxon>Grewioideae</taxon>
        <taxon>Apeibeae</taxon>
        <taxon>Corchorus</taxon>
    </lineage>
</organism>